<evidence type="ECO:0000313" key="2">
    <source>
        <dbReference type="EMBL" id="URI07087.1"/>
    </source>
</evidence>
<evidence type="ECO:0000259" key="1">
    <source>
        <dbReference type="Pfam" id="PF08770"/>
    </source>
</evidence>
<protein>
    <submittedName>
        <fullName evidence="2">Thiosulfate oxidation carrier complex protein SoxZ</fullName>
    </submittedName>
</protein>
<proteinExistence type="predicted"/>
<organism evidence="2 3">
    <name type="scientific">Aquincola tertiaricarbonis</name>
    <dbReference type="NCBI Taxonomy" id="391953"/>
    <lineage>
        <taxon>Bacteria</taxon>
        <taxon>Pseudomonadati</taxon>
        <taxon>Pseudomonadota</taxon>
        <taxon>Betaproteobacteria</taxon>
        <taxon>Burkholderiales</taxon>
        <taxon>Sphaerotilaceae</taxon>
        <taxon>Aquincola</taxon>
    </lineage>
</organism>
<dbReference type="RefSeq" id="WP_250195352.1">
    <property type="nucleotide sequence ID" value="NZ_CP097635.1"/>
</dbReference>
<dbReference type="InterPro" id="IPR030995">
    <property type="entry name" value="SoxZ"/>
</dbReference>
<feature type="domain" description="Sulphur oxidation protein SoxZ" evidence="1">
    <location>
        <begin position="10"/>
        <end position="99"/>
    </location>
</feature>
<keyword evidence="3" id="KW-1185">Reference proteome</keyword>
<gene>
    <name evidence="2" type="primary">soxZ</name>
    <name evidence="2" type="ORF">MW290_00225</name>
</gene>
<dbReference type="Proteomes" id="UP001056201">
    <property type="component" value="Chromosome 1"/>
</dbReference>
<dbReference type="NCBIfam" id="TIGR04490">
    <property type="entry name" value="SoxZ_true"/>
    <property type="match status" value="1"/>
</dbReference>
<accession>A0ABY4S1R0</accession>
<reference evidence="2" key="1">
    <citation type="submission" date="2022-05" db="EMBL/GenBank/DDBJ databases">
        <title>An RpoN-dependent PEP-CTERM gene is involved in floc formation of an Aquincola tertiaricarbonis strain.</title>
        <authorList>
            <person name="Qiu D."/>
            <person name="Xia M."/>
        </authorList>
    </citation>
    <scope>NUCLEOTIDE SEQUENCE</scope>
    <source>
        <strain evidence="2">RN12</strain>
    </source>
</reference>
<evidence type="ECO:0000313" key="3">
    <source>
        <dbReference type="Proteomes" id="UP001056201"/>
    </source>
</evidence>
<dbReference type="SUPFAM" id="SSF81296">
    <property type="entry name" value="E set domains"/>
    <property type="match status" value="1"/>
</dbReference>
<dbReference type="InterPro" id="IPR013783">
    <property type="entry name" value="Ig-like_fold"/>
</dbReference>
<dbReference type="InterPro" id="IPR014880">
    <property type="entry name" value="SoxZ_dom"/>
</dbReference>
<dbReference type="Pfam" id="PF08770">
    <property type="entry name" value="SoxZ"/>
    <property type="match status" value="1"/>
</dbReference>
<name>A0ABY4S1R0_AQUTE</name>
<sequence length="104" mass="11280">MADAVLVRARATADGRAVVRLLMAHEMETGLRQDASGQRVPAWYITEVVVTLAGQPVLQAQWGTAVSKNPSLQFTLRDVQPGDRLQVAWLDNRGRRGTGEGVVA</sequence>
<dbReference type="Gene3D" id="2.60.40.10">
    <property type="entry name" value="Immunoglobulins"/>
    <property type="match status" value="1"/>
</dbReference>
<dbReference type="InterPro" id="IPR014756">
    <property type="entry name" value="Ig_E-set"/>
</dbReference>
<dbReference type="EMBL" id="CP097635">
    <property type="protein sequence ID" value="URI07087.1"/>
    <property type="molecule type" value="Genomic_DNA"/>
</dbReference>